<evidence type="ECO:0000313" key="1">
    <source>
        <dbReference type="EMBL" id="KAJ6242259.1"/>
    </source>
</evidence>
<proteinExistence type="predicted"/>
<dbReference type="Proteomes" id="UP001150062">
    <property type="component" value="Unassembled WGS sequence"/>
</dbReference>
<comment type="caution">
    <text evidence="1">The sequence shown here is derived from an EMBL/GenBank/DDBJ whole genome shotgun (WGS) entry which is preliminary data.</text>
</comment>
<reference evidence="1" key="1">
    <citation type="submission" date="2022-08" db="EMBL/GenBank/DDBJ databases">
        <title>Novel sulfate-reducing endosymbionts in the free-living metamonad Anaeramoeba.</title>
        <authorList>
            <person name="Jerlstrom-Hultqvist J."/>
            <person name="Cepicka I."/>
            <person name="Gallot-Lavallee L."/>
            <person name="Salas-Leiva D."/>
            <person name="Curtis B.A."/>
            <person name="Zahonova K."/>
            <person name="Pipaliya S."/>
            <person name="Dacks J."/>
            <person name="Roger A.J."/>
        </authorList>
    </citation>
    <scope>NUCLEOTIDE SEQUENCE</scope>
    <source>
        <strain evidence="1">Schooner1</strain>
    </source>
</reference>
<sequence length="108" mass="12895">MVCKYLVINDEQCIVNRELDGKKLLDENKDFTLLTGCGRRPERRRKSRSDNQVLLCLFLKYRVEKEKKVVEAEPFEEKLIYHNFNRIFIQSLVRTRNNAILSSFDKNI</sequence>
<evidence type="ECO:0000313" key="2">
    <source>
        <dbReference type="Proteomes" id="UP001150062"/>
    </source>
</evidence>
<organism evidence="1 2">
    <name type="scientific">Anaeramoeba flamelloides</name>
    <dbReference type="NCBI Taxonomy" id="1746091"/>
    <lineage>
        <taxon>Eukaryota</taxon>
        <taxon>Metamonada</taxon>
        <taxon>Anaeramoebidae</taxon>
        <taxon>Anaeramoeba</taxon>
    </lineage>
</organism>
<accession>A0ABQ8YCH2</accession>
<gene>
    <name evidence="1" type="ORF">M0813_22778</name>
</gene>
<protein>
    <submittedName>
        <fullName evidence="1">Uncharacterized protein</fullName>
    </submittedName>
</protein>
<dbReference type="EMBL" id="JAOAOG010000179">
    <property type="protein sequence ID" value="KAJ6242259.1"/>
    <property type="molecule type" value="Genomic_DNA"/>
</dbReference>
<keyword evidence="2" id="KW-1185">Reference proteome</keyword>
<name>A0ABQ8YCH2_9EUKA</name>